<keyword evidence="3" id="KW-1185">Reference proteome</keyword>
<dbReference type="EMBL" id="BGPR01051225">
    <property type="protein sequence ID" value="GBO28191.1"/>
    <property type="molecule type" value="Genomic_DNA"/>
</dbReference>
<name>A0A4Y2VU33_ARAVE</name>
<organism evidence="2 3">
    <name type="scientific">Araneus ventricosus</name>
    <name type="common">Orbweaver spider</name>
    <name type="synonym">Epeira ventricosa</name>
    <dbReference type="NCBI Taxonomy" id="182803"/>
    <lineage>
        <taxon>Eukaryota</taxon>
        <taxon>Metazoa</taxon>
        <taxon>Ecdysozoa</taxon>
        <taxon>Arthropoda</taxon>
        <taxon>Chelicerata</taxon>
        <taxon>Arachnida</taxon>
        <taxon>Araneae</taxon>
        <taxon>Araneomorphae</taxon>
        <taxon>Entelegynae</taxon>
        <taxon>Araneoidea</taxon>
        <taxon>Araneidae</taxon>
        <taxon>Araneus</taxon>
    </lineage>
</organism>
<dbReference type="Proteomes" id="UP000499080">
    <property type="component" value="Unassembled WGS sequence"/>
</dbReference>
<proteinExistence type="predicted"/>
<protein>
    <submittedName>
        <fullName evidence="2">Uncharacterized protein</fullName>
    </submittedName>
</protein>
<evidence type="ECO:0000313" key="2">
    <source>
        <dbReference type="EMBL" id="GBO28191.1"/>
    </source>
</evidence>
<evidence type="ECO:0000256" key="1">
    <source>
        <dbReference type="SAM" id="MobiDB-lite"/>
    </source>
</evidence>
<feature type="non-terminal residue" evidence="2">
    <location>
        <position position="1"/>
    </location>
</feature>
<evidence type="ECO:0000313" key="3">
    <source>
        <dbReference type="Proteomes" id="UP000499080"/>
    </source>
</evidence>
<reference evidence="2 3" key="1">
    <citation type="journal article" date="2019" name="Sci. Rep.">
        <title>Orb-weaving spider Araneus ventricosus genome elucidates the spidroin gene catalogue.</title>
        <authorList>
            <person name="Kono N."/>
            <person name="Nakamura H."/>
            <person name="Ohtoshi R."/>
            <person name="Moran D.A.P."/>
            <person name="Shinohara A."/>
            <person name="Yoshida Y."/>
            <person name="Fujiwara M."/>
            <person name="Mori M."/>
            <person name="Tomita M."/>
            <person name="Arakawa K."/>
        </authorList>
    </citation>
    <scope>NUCLEOTIDE SEQUENCE [LARGE SCALE GENOMIC DNA]</scope>
</reference>
<sequence>KTKEKTARAAPRRPNGSPGARRCDHLFPFYQATQIQITQRNPSSQEDA</sequence>
<accession>A0A4Y2VU33</accession>
<feature type="region of interest" description="Disordered" evidence="1">
    <location>
        <begin position="1"/>
        <end position="23"/>
    </location>
</feature>
<comment type="caution">
    <text evidence="2">The sequence shown here is derived from an EMBL/GenBank/DDBJ whole genome shotgun (WGS) entry which is preliminary data.</text>
</comment>
<dbReference type="AlphaFoldDB" id="A0A4Y2VU33"/>
<gene>
    <name evidence="2" type="ORF">AVEN_70214_1</name>
</gene>